<dbReference type="InterPro" id="IPR016181">
    <property type="entry name" value="Acyl_CoA_acyltransferase"/>
</dbReference>
<dbReference type="PROSITE" id="PS51186">
    <property type="entry name" value="GNAT"/>
    <property type="match status" value="1"/>
</dbReference>
<name>A0A2M8KVB2_9BACT</name>
<evidence type="ECO:0000313" key="3">
    <source>
        <dbReference type="Proteomes" id="UP000231569"/>
    </source>
</evidence>
<protein>
    <recommendedName>
        <fullName evidence="1">N-acetyltransferase domain-containing protein</fullName>
    </recommendedName>
</protein>
<dbReference type="PANTHER" id="PTHR43617">
    <property type="entry name" value="L-AMINO ACID N-ACETYLTRANSFERASE"/>
    <property type="match status" value="1"/>
</dbReference>
<gene>
    <name evidence="2" type="ORF">COU89_01060</name>
</gene>
<dbReference type="Gene3D" id="3.40.630.30">
    <property type="match status" value="1"/>
</dbReference>
<dbReference type="GO" id="GO:0016747">
    <property type="term" value="F:acyltransferase activity, transferring groups other than amino-acyl groups"/>
    <property type="evidence" value="ECO:0007669"/>
    <property type="project" value="InterPro"/>
</dbReference>
<dbReference type="AlphaFoldDB" id="A0A2M8KVB2"/>
<feature type="domain" description="N-acetyltransferase" evidence="1">
    <location>
        <begin position="3"/>
        <end position="145"/>
    </location>
</feature>
<dbReference type="Proteomes" id="UP000231569">
    <property type="component" value="Unassembled WGS sequence"/>
</dbReference>
<dbReference type="SUPFAM" id="SSF55729">
    <property type="entry name" value="Acyl-CoA N-acyltransferases (Nat)"/>
    <property type="match status" value="1"/>
</dbReference>
<accession>A0A2M8KVB2</accession>
<dbReference type="InterPro" id="IPR050276">
    <property type="entry name" value="MshD_Acetyltransferase"/>
</dbReference>
<evidence type="ECO:0000259" key="1">
    <source>
        <dbReference type="PROSITE" id="PS51186"/>
    </source>
</evidence>
<proteinExistence type="predicted"/>
<comment type="caution">
    <text evidence="2">The sequence shown here is derived from an EMBL/GenBank/DDBJ whole genome shotgun (WGS) entry which is preliminary data.</text>
</comment>
<reference evidence="3" key="1">
    <citation type="submission" date="2017-09" db="EMBL/GenBank/DDBJ databases">
        <title>Depth-based differentiation of microbial function through sediment-hosted aquifers and enrichment of novel symbionts in the deep terrestrial subsurface.</title>
        <authorList>
            <person name="Probst A.J."/>
            <person name="Ladd B."/>
            <person name="Jarett J.K."/>
            <person name="Geller-Mcgrath D.E."/>
            <person name="Sieber C.M.K."/>
            <person name="Emerson J.B."/>
            <person name="Anantharaman K."/>
            <person name="Thomas B.C."/>
            <person name="Malmstrom R."/>
            <person name="Stieglmeier M."/>
            <person name="Klingl A."/>
            <person name="Woyke T."/>
            <person name="Ryan C.M."/>
            <person name="Banfield J.F."/>
        </authorList>
    </citation>
    <scope>NUCLEOTIDE SEQUENCE [LARGE SCALE GENOMIC DNA]</scope>
</reference>
<dbReference type="PANTHER" id="PTHR43617:SF34">
    <property type="entry name" value="PUTATIVE-RELATED"/>
    <property type="match status" value="1"/>
</dbReference>
<evidence type="ECO:0000313" key="2">
    <source>
        <dbReference type="EMBL" id="PJE63856.1"/>
    </source>
</evidence>
<organism evidence="2 3">
    <name type="scientific">Candidatus Roizmanbacteria bacterium CG10_big_fil_rev_8_21_14_0_10_45_7</name>
    <dbReference type="NCBI Taxonomy" id="1974854"/>
    <lineage>
        <taxon>Bacteria</taxon>
        <taxon>Candidatus Roizmaniibacteriota</taxon>
    </lineage>
</organism>
<dbReference type="CDD" id="cd04301">
    <property type="entry name" value="NAT_SF"/>
    <property type="match status" value="1"/>
</dbReference>
<sequence length="145" mass="16801">MNIIIEEMSRKQLDEVVDLFFNTFTQVGEEWNRENAKKHIEESFFGECHFVAKEKNKIIGVLLAFPLTKVAGTELFIDTIAVRPDYQKMGIGTMLINKAFEYVRLHGFVAVSLQANKKLQSYHWYKSLGLSETGWIELIKLKKDL</sequence>
<dbReference type="EMBL" id="PFEE01000024">
    <property type="protein sequence ID" value="PJE63856.1"/>
    <property type="molecule type" value="Genomic_DNA"/>
</dbReference>
<dbReference type="InterPro" id="IPR000182">
    <property type="entry name" value="GNAT_dom"/>
</dbReference>
<dbReference type="Pfam" id="PF00583">
    <property type="entry name" value="Acetyltransf_1"/>
    <property type="match status" value="1"/>
</dbReference>